<evidence type="ECO:0000259" key="5">
    <source>
        <dbReference type="PROSITE" id="PS50011"/>
    </source>
</evidence>
<dbReference type="InterPro" id="IPR011009">
    <property type="entry name" value="Kinase-like_dom_sf"/>
</dbReference>
<comment type="caution">
    <text evidence="6">The sequence shown here is derived from an EMBL/GenBank/DDBJ whole genome shotgun (WGS) entry which is preliminary data.</text>
</comment>
<keyword evidence="1" id="KW-0808">Transferase</keyword>
<dbReference type="InterPro" id="IPR008271">
    <property type="entry name" value="Ser/Thr_kinase_AS"/>
</dbReference>
<evidence type="ECO:0000256" key="3">
    <source>
        <dbReference type="ARBA" id="ARBA00022777"/>
    </source>
</evidence>
<gene>
    <name evidence="6" type="ORF">GCM10008957_05000</name>
</gene>
<evidence type="ECO:0000313" key="6">
    <source>
        <dbReference type="EMBL" id="GGQ95517.1"/>
    </source>
</evidence>
<dbReference type="PANTHER" id="PTHR43289:SF6">
    <property type="entry name" value="SERINE_THREONINE-PROTEIN KINASE NEKL-3"/>
    <property type="match status" value="1"/>
</dbReference>
<keyword evidence="3 6" id="KW-0418">Kinase</keyword>
<sequence>MVFVKRLQSAEELHREQLLHEGQIAGRLCHPLIVPLLTRSRQELVFRYVEGCTLRQLIDAGPLAPEIASSVIEALLETLIYLHAEGVVHHDLKPENVMLDGCRPEQAAVRLIDFGMAFNRHANHDTHAGTRMGTPHFMAPEQFQGVRGDARSDLYALGVLFWDALAGQPPHPDPLSWLIGLPSERGLVPGPPELHPLLLRSLNRNPEERFQSAEEMLTSLRQITTVRTDAAS</sequence>
<dbReference type="InterPro" id="IPR000719">
    <property type="entry name" value="Prot_kinase_dom"/>
</dbReference>
<dbReference type="PANTHER" id="PTHR43289">
    <property type="entry name" value="MITOGEN-ACTIVATED PROTEIN KINASE KINASE KINASE 20-RELATED"/>
    <property type="match status" value="1"/>
</dbReference>
<dbReference type="AlphaFoldDB" id="A0A918F051"/>
<protein>
    <submittedName>
        <fullName evidence="6">Serine/threonine protein kinase</fullName>
    </submittedName>
</protein>
<dbReference type="CDD" id="cd14014">
    <property type="entry name" value="STKc_PknB_like"/>
    <property type="match status" value="1"/>
</dbReference>
<keyword evidence="2" id="KW-0547">Nucleotide-binding</keyword>
<evidence type="ECO:0000256" key="2">
    <source>
        <dbReference type="ARBA" id="ARBA00022741"/>
    </source>
</evidence>
<dbReference type="Proteomes" id="UP000603865">
    <property type="component" value="Unassembled WGS sequence"/>
</dbReference>
<proteinExistence type="predicted"/>
<dbReference type="Pfam" id="PF00069">
    <property type="entry name" value="Pkinase"/>
    <property type="match status" value="1"/>
</dbReference>
<dbReference type="GO" id="GO:0004674">
    <property type="term" value="F:protein serine/threonine kinase activity"/>
    <property type="evidence" value="ECO:0007669"/>
    <property type="project" value="UniProtKB-KW"/>
</dbReference>
<reference evidence="6" key="1">
    <citation type="journal article" date="2014" name="Int. J. Syst. Evol. Microbiol.">
        <title>Complete genome sequence of Corynebacterium casei LMG S-19264T (=DSM 44701T), isolated from a smear-ripened cheese.</title>
        <authorList>
            <consortium name="US DOE Joint Genome Institute (JGI-PGF)"/>
            <person name="Walter F."/>
            <person name="Albersmeier A."/>
            <person name="Kalinowski J."/>
            <person name="Ruckert C."/>
        </authorList>
    </citation>
    <scope>NUCLEOTIDE SEQUENCE</scope>
    <source>
        <strain evidence="6">JCM 31311</strain>
    </source>
</reference>
<evidence type="ECO:0000256" key="4">
    <source>
        <dbReference type="ARBA" id="ARBA00022840"/>
    </source>
</evidence>
<feature type="domain" description="Protein kinase" evidence="5">
    <location>
        <begin position="1"/>
        <end position="221"/>
    </location>
</feature>
<organism evidence="6 7">
    <name type="scientific">Deinococcus ruber</name>
    <dbReference type="NCBI Taxonomy" id="1848197"/>
    <lineage>
        <taxon>Bacteria</taxon>
        <taxon>Thermotogati</taxon>
        <taxon>Deinococcota</taxon>
        <taxon>Deinococci</taxon>
        <taxon>Deinococcales</taxon>
        <taxon>Deinococcaceae</taxon>
        <taxon>Deinococcus</taxon>
    </lineage>
</organism>
<dbReference type="SMART" id="SM00220">
    <property type="entry name" value="S_TKc"/>
    <property type="match status" value="1"/>
</dbReference>
<reference evidence="6" key="2">
    <citation type="submission" date="2020-09" db="EMBL/GenBank/DDBJ databases">
        <authorList>
            <person name="Sun Q."/>
            <person name="Ohkuma M."/>
        </authorList>
    </citation>
    <scope>NUCLEOTIDE SEQUENCE</scope>
    <source>
        <strain evidence="6">JCM 31311</strain>
    </source>
</reference>
<keyword evidence="7" id="KW-1185">Reference proteome</keyword>
<name>A0A918F051_9DEIO</name>
<dbReference type="PROSITE" id="PS00108">
    <property type="entry name" value="PROTEIN_KINASE_ST"/>
    <property type="match status" value="1"/>
</dbReference>
<dbReference type="GO" id="GO:0005524">
    <property type="term" value="F:ATP binding"/>
    <property type="evidence" value="ECO:0007669"/>
    <property type="project" value="UniProtKB-KW"/>
</dbReference>
<dbReference type="PROSITE" id="PS50011">
    <property type="entry name" value="PROTEIN_KINASE_DOM"/>
    <property type="match status" value="1"/>
</dbReference>
<accession>A0A918F051</accession>
<evidence type="ECO:0000256" key="1">
    <source>
        <dbReference type="ARBA" id="ARBA00022679"/>
    </source>
</evidence>
<dbReference type="Gene3D" id="1.10.510.10">
    <property type="entry name" value="Transferase(Phosphotransferase) domain 1"/>
    <property type="match status" value="1"/>
</dbReference>
<evidence type="ECO:0000313" key="7">
    <source>
        <dbReference type="Proteomes" id="UP000603865"/>
    </source>
</evidence>
<keyword evidence="6" id="KW-0723">Serine/threonine-protein kinase</keyword>
<dbReference type="EMBL" id="BMQL01000001">
    <property type="protein sequence ID" value="GGQ95517.1"/>
    <property type="molecule type" value="Genomic_DNA"/>
</dbReference>
<dbReference type="SUPFAM" id="SSF56112">
    <property type="entry name" value="Protein kinase-like (PK-like)"/>
    <property type="match status" value="1"/>
</dbReference>
<keyword evidence="4" id="KW-0067">ATP-binding</keyword>